<gene>
    <name evidence="8" type="ORF">JTE90_004347</name>
</gene>
<dbReference type="Gene3D" id="3.30.1370.10">
    <property type="entry name" value="K Homology domain, type 1"/>
    <property type="match status" value="1"/>
</dbReference>
<name>A0AAV6VNE5_9ARAC</name>
<dbReference type="InterPro" id="IPR004088">
    <property type="entry name" value="KH_dom_type_1"/>
</dbReference>
<dbReference type="PANTHER" id="PTHR11252">
    <property type="entry name" value="POLYRIBONUCLEOTIDE NUCLEOTIDYLTRANSFERASE"/>
    <property type="match status" value="1"/>
</dbReference>
<keyword evidence="4" id="KW-0548">Nucleotidyltransferase</keyword>
<dbReference type="SUPFAM" id="SSF55666">
    <property type="entry name" value="Ribonuclease PH domain 2-like"/>
    <property type="match status" value="2"/>
</dbReference>
<dbReference type="InterPro" id="IPR036345">
    <property type="entry name" value="ExoRNase_PH_dom2_sf"/>
</dbReference>
<dbReference type="InterPro" id="IPR027408">
    <property type="entry name" value="PNPase/RNase_PH_dom_sf"/>
</dbReference>
<dbReference type="InterPro" id="IPR020568">
    <property type="entry name" value="Ribosomal_Su5_D2-typ_SF"/>
</dbReference>
<protein>
    <recommendedName>
        <fullName evidence="2">polyribonucleotide nucleotidyltransferase</fullName>
        <ecNumber evidence="2">2.7.7.8</ecNumber>
    </recommendedName>
</protein>
<dbReference type="InterPro" id="IPR003029">
    <property type="entry name" value="S1_domain"/>
</dbReference>
<evidence type="ECO:0000313" key="8">
    <source>
        <dbReference type="EMBL" id="KAG8197081.1"/>
    </source>
</evidence>
<dbReference type="EMBL" id="JAFNEN010000059">
    <property type="protein sequence ID" value="KAG8197081.1"/>
    <property type="molecule type" value="Genomic_DNA"/>
</dbReference>
<dbReference type="InterPro" id="IPR012340">
    <property type="entry name" value="NA-bd_OB-fold"/>
</dbReference>
<dbReference type="GO" id="GO:0005739">
    <property type="term" value="C:mitochondrion"/>
    <property type="evidence" value="ECO:0007669"/>
    <property type="project" value="TreeGrafter"/>
</dbReference>
<proteinExistence type="inferred from homology"/>
<dbReference type="FunFam" id="2.40.50.140:FF:000113">
    <property type="entry name" value="polyribonucleotide nucleotidyltransferase 1, mitochondrial"/>
    <property type="match status" value="1"/>
</dbReference>
<dbReference type="EC" id="2.7.7.8" evidence="2"/>
<dbReference type="SUPFAM" id="SSF46915">
    <property type="entry name" value="Polynucleotide phosphorylase/guanosine pentaphosphate synthase (PNPase/GPSI), domain 3"/>
    <property type="match status" value="1"/>
</dbReference>
<evidence type="ECO:0000256" key="5">
    <source>
        <dbReference type="ARBA" id="ARBA00022884"/>
    </source>
</evidence>
<dbReference type="InterPro" id="IPR001247">
    <property type="entry name" value="ExoRNase_PH_dom1"/>
</dbReference>
<evidence type="ECO:0000256" key="3">
    <source>
        <dbReference type="ARBA" id="ARBA00022679"/>
    </source>
</evidence>
<dbReference type="GO" id="GO:0004654">
    <property type="term" value="F:polyribonucleotide nucleotidyltransferase activity"/>
    <property type="evidence" value="ECO:0007669"/>
    <property type="project" value="UniProtKB-EC"/>
</dbReference>
<dbReference type="SUPFAM" id="SSF54211">
    <property type="entry name" value="Ribosomal protein S5 domain 2-like"/>
    <property type="match status" value="2"/>
</dbReference>
<dbReference type="GO" id="GO:0003723">
    <property type="term" value="F:RNA binding"/>
    <property type="evidence" value="ECO:0007669"/>
    <property type="project" value="UniProtKB-UniRule"/>
</dbReference>
<dbReference type="GO" id="GO:0000175">
    <property type="term" value="F:3'-5'-RNA exonuclease activity"/>
    <property type="evidence" value="ECO:0007669"/>
    <property type="project" value="TreeGrafter"/>
</dbReference>
<dbReference type="PIRSF" id="PIRSF005499">
    <property type="entry name" value="PNPase"/>
    <property type="match status" value="1"/>
</dbReference>
<dbReference type="PANTHER" id="PTHR11252:SF0">
    <property type="entry name" value="POLYRIBONUCLEOTIDE NUCLEOTIDYLTRANSFERASE 1, MITOCHONDRIAL"/>
    <property type="match status" value="1"/>
</dbReference>
<dbReference type="FunFam" id="3.30.230.70:FF:000006">
    <property type="entry name" value="polyribonucleotide nucleotidyltransferase 1, mitochondrial"/>
    <property type="match status" value="1"/>
</dbReference>
<dbReference type="CDD" id="cd09033">
    <property type="entry name" value="KH-I_PNPT1"/>
    <property type="match status" value="1"/>
</dbReference>
<reference evidence="8 9" key="1">
    <citation type="journal article" date="2022" name="Nat. Ecol. Evol.">
        <title>A masculinizing supergene underlies an exaggerated male reproductive morph in a spider.</title>
        <authorList>
            <person name="Hendrickx F."/>
            <person name="De Corte Z."/>
            <person name="Sonet G."/>
            <person name="Van Belleghem S.M."/>
            <person name="Kostlbacher S."/>
            <person name="Vangestel C."/>
        </authorList>
    </citation>
    <scope>NUCLEOTIDE SEQUENCE [LARGE SCALE GENOMIC DNA]</scope>
    <source>
        <strain evidence="8">W744_W776</strain>
    </source>
</reference>
<dbReference type="InterPro" id="IPR015847">
    <property type="entry name" value="ExoRNase_PH_dom2"/>
</dbReference>
<dbReference type="InterPro" id="IPR036612">
    <property type="entry name" value="KH_dom_type_1_sf"/>
</dbReference>
<evidence type="ECO:0000256" key="1">
    <source>
        <dbReference type="ARBA" id="ARBA00007404"/>
    </source>
</evidence>
<evidence type="ECO:0000256" key="6">
    <source>
        <dbReference type="PROSITE-ProRule" id="PRU00117"/>
    </source>
</evidence>
<dbReference type="Pfam" id="PF01138">
    <property type="entry name" value="RNase_PH"/>
    <property type="match status" value="2"/>
</dbReference>
<organism evidence="8 9">
    <name type="scientific">Oedothorax gibbosus</name>
    <dbReference type="NCBI Taxonomy" id="931172"/>
    <lineage>
        <taxon>Eukaryota</taxon>
        <taxon>Metazoa</taxon>
        <taxon>Ecdysozoa</taxon>
        <taxon>Arthropoda</taxon>
        <taxon>Chelicerata</taxon>
        <taxon>Arachnida</taxon>
        <taxon>Araneae</taxon>
        <taxon>Araneomorphae</taxon>
        <taxon>Entelegynae</taxon>
        <taxon>Araneoidea</taxon>
        <taxon>Linyphiidae</taxon>
        <taxon>Erigoninae</taxon>
        <taxon>Oedothorax</taxon>
    </lineage>
</organism>
<dbReference type="Gene3D" id="2.40.50.140">
    <property type="entry name" value="Nucleic acid-binding proteins"/>
    <property type="match status" value="1"/>
</dbReference>
<dbReference type="CDD" id="cd11364">
    <property type="entry name" value="RNase_PH_PNPase_2"/>
    <property type="match status" value="1"/>
</dbReference>
<evidence type="ECO:0000256" key="2">
    <source>
        <dbReference type="ARBA" id="ARBA00012416"/>
    </source>
</evidence>
<comment type="similarity">
    <text evidence="1">Belongs to the polyribonucleotide nucleotidyltransferase family.</text>
</comment>
<dbReference type="SUPFAM" id="SSF50249">
    <property type="entry name" value="Nucleic acid-binding proteins"/>
    <property type="match status" value="1"/>
</dbReference>
<sequence length="769" mass="84590">MALFFKRRPDISRKYFYRKCHTNDFWKNNKSIDVEVPLSRQPLKFSFGKLARFTDGCCVARLGDTEVMVTAVSKQKAVVASFVPLLVDYRQKSAAAGRIPTNHLRRELGPTEKEILTSRIIDRSVRPLFPKGFGNETQLSCNLFAVDGINDPDVLTINAASAALSISNIPWNGPIGAVRVGYVDGEVVINPSRKEITKSSLNLVVAATEHNQVVMLDASADNMVQQDFMKALKAGVKETQVIIRSINEIQKKFGSSKVELDHSLEPSEEIIDSAKLLLEAKVTDILSDFSLHKVSRGQTLDVLKQEAFEKLKENYSSIDPPILYEAINVVVKETFRTLILETGKRCDGRGLEDVRDISCSVNNNKILHGSSLFQRGQTQVRCTVAFDSLDSAFRSDAVSVLTGGLKEKNFMLHYEFPPYATNEIGRVGAYGRREMGHGALAERSLRPVMPSEFPFTTQLTAEVLESNGSSSMASVCGGSLALMDAGVPISTPVAGVAMGLISVPDEDKPYKISDYRILTDILGLEDYMGDMDFKIAGSKKGITAAQLDIKIAGLPLPIIMEAIKQGADAKSKILSIMNATISKPRETKKDCWPVSEKLEVPMHKLSHFYGFSGVNIKKLRAETGVQITSMENGVFSVFAPNSEAMAEAKEVIDKLLTEEKAPDLEFGGIYTAKIVELRDSGVMVTLYPSMKATLLHNTQLDQRKIHHPSALGLEVGQEIKVKYLGRDPATGSMRLSRKVLLSIPSQLVKNFISPSHSKVDVTKPNDIKS</sequence>
<dbReference type="AlphaFoldDB" id="A0AAV6VNE5"/>
<keyword evidence="5 6" id="KW-0694">RNA-binding</keyword>
<dbReference type="NCBIfam" id="NF008805">
    <property type="entry name" value="PRK11824.1"/>
    <property type="match status" value="1"/>
</dbReference>
<comment type="caution">
    <text evidence="8">The sequence shown here is derived from an EMBL/GenBank/DDBJ whole genome shotgun (WGS) entry which is preliminary data.</text>
</comment>
<evidence type="ECO:0000259" key="7">
    <source>
        <dbReference type="PROSITE" id="PS50126"/>
    </source>
</evidence>
<dbReference type="Proteomes" id="UP000827092">
    <property type="component" value="Unassembled WGS sequence"/>
</dbReference>
<dbReference type="PROSITE" id="PS50084">
    <property type="entry name" value="KH_TYPE_1"/>
    <property type="match status" value="1"/>
</dbReference>
<dbReference type="FunFam" id="3.30.1370.10:FF:000001">
    <property type="entry name" value="Polyribonucleotide nucleotidyltransferase"/>
    <property type="match status" value="1"/>
</dbReference>
<dbReference type="InterPro" id="IPR036456">
    <property type="entry name" value="PNPase_PH_RNA-bd_sf"/>
</dbReference>
<dbReference type="GO" id="GO:0000958">
    <property type="term" value="P:mitochondrial mRNA catabolic process"/>
    <property type="evidence" value="ECO:0007669"/>
    <property type="project" value="TreeGrafter"/>
</dbReference>
<evidence type="ECO:0000313" key="9">
    <source>
        <dbReference type="Proteomes" id="UP000827092"/>
    </source>
</evidence>
<dbReference type="Pfam" id="PF03725">
    <property type="entry name" value="RNase_PH_C"/>
    <property type="match status" value="1"/>
</dbReference>
<dbReference type="SUPFAM" id="SSF54791">
    <property type="entry name" value="Eukaryotic type KH-domain (KH-domain type I)"/>
    <property type="match status" value="1"/>
</dbReference>
<dbReference type="PROSITE" id="PS50126">
    <property type="entry name" value="S1"/>
    <property type="match status" value="1"/>
</dbReference>
<feature type="domain" description="S1 motif" evidence="7">
    <location>
        <begin position="667"/>
        <end position="738"/>
    </location>
</feature>
<dbReference type="CDD" id="cd11363">
    <property type="entry name" value="RNase_PH_PNPase_1"/>
    <property type="match status" value="1"/>
</dbReference>
<dbReference type="Pfam" id="PF00013">
    <property type="entry name" value="KH_1"/>
    <property type="match status" value="1"/>
</dbReference>
<keyword evidence="3" id="KW-0808">Transferase</keyword>
<accession>A0AAV6VNE5</accession>
<evidence type="ECO:0000256" key="4">
    <source>
        <dbReference type="ARBA" id="ARBA00022695"/>
    </source>
</evidence>
<dbReference type="GO" id="GO:0005829">
    <property type="term" value="C:cytosol"/>
    <property type="evidence" value="ECO:0007669"/>
    <property type="project" value="TreeGrafter"/>
</dbReference>
<dbReference type="InterPro" id="IPR012162">
    <property type="entry name" value="PNPase"/>
</dbReference>
<dbReference type="NCBIfam" id="TIGR03591">
    <property type="entry name" value="polynuc_phos"/>
    <property type="match status" value="1"/>
</dbReference>
<dbReference type="FunFam" id="3.30.230.70:FF:000008">
    <property type="entry name" value="polyribonucleotide nucleotidyltransferase 1, mitochondrial"/>
    <property type="match status" value="1"/>
</dbReference>
<dbReference type="Gene3D" id="3.30.230.70">
    <property type="entry name" value="GHMP Kinase, N-terminal domain"/>
    <property type="match status" value="2"/>
</dbReference>
<keyword evidence="9" id="KW-1185">Reference proteome</keyword>
<dbReference type="GO" id="GO:0000965">
    <property type="term" value="P:mitochondrial RNA 3'-end processing"/>
    <property type="evidence" value="ECO:0007669"/>
    <property type="project" value="TreeGrafter"/>
</dbReference>